<organism evidence="2 3">
    <name type="scientific">Salipaludibacillus aurantiacus</name>
    <dbReference type="NCBI Taxonomy" id="1601833"/>
    <lineage>
        <taxon>Bacteria</taxon>
        <taxon>Bacillati</taxon>
        <taxon>Bacillota</taxon>
        <taxon>Bacilli</taxon>
        <taxon>Bacillales</taxon>
        <taxon>Bacillaceae</taxon>
    </lineage>
</organism>
<sequence length="156" mass="17909">MKKLIIFGGIVILLFAAITFITSFQNEQRSEGNPFGKDRLSSETIEQLDDPLYQNIILPEELEEKLQAGEDATVYFYSGRCPACDQASPILIPKAEELDIDLHLYNILEFEQGWNDYDIEGTPTVIHFENGEETARITGLHEEETYEQFYRQVVLN</sequence>
<evidence type="ECO:0000313" key="3">
    <source>
        <dbReference type="Proteomes" id="UP000198571"/>
    </source>
</evidence>
<dbReference type="InterPro" id="IPR013766">
    <property type="entry name" value="Thioredoxin_domain"/>
</dbReference>
<dbReference type="Pfam" id="PF00085">
    <property type="entry name" value="Thioredoxin"/>
    <property type="match status" value="1"/>
</dbReference>
<reference evidence="3" key="1">
    <citation type="submission" date="2016-10" db="EMBL/GenBank/DDBJ databases">
        <authorList>
            <person name="Varghese N."/>
            <person name="Submissions S."/>
        </authorList>
    </citation>
    <scope>NUCLEOTIDE SEQUENCE [LARGE SCALE GENOMIC DNA]</scope>
    <source>
        <strain evidence="3">S9</strain>
    </source>
</reference>
<dbReference type="EMBL" id="FOGT01000005">
    <property type="protein sequence ID" value="SER93182.1"/>
    <property type="molecule type" value="Genomic_DNA"/>
</dbReference>
<dbReference type="CDD" id="cd02947">
    <property type="entry name" value="TRX_family"/>
    <property type="match status" value="1"/>
</dbReference>
<dbReference type="Proteomes" id="UP000198571">
    <property type="component" value="Unassembled WGS sequence"/>
</dbReference>
<keyword evidence="3" id="KW-1185">Reference proteome</keyword>
<evidence type="ECO:0000313" key="2">
    <source>
        <dbReference type="EMBL" id="SER93182.1"/>
    </source>
</evidence>
<dbReference type="InterPro" id="IPR036249">
    <property type="entry name" value="Thioredoxin-like_sf"/>
</dbReference>
<accession>A0A1H9T7I6</accession>
<dbReference type="Gene3D" id="3.40.30.10">
    <property type="entry name" value="Glutaredoxin"/>
    <property type="match status" value="1"/>
</dbReference>
<dbReference type="AlphaFoldDB" id="A0A1H9T7I6"/>
<gene>
    <name evidence="2" type="ORF">SAMN05518684_105165</name>
</gene>
<dbReference type="STRING" id="1601833.SAMN05518684_105165"/>
<evidence type="ECO:0000259" key="1">
    <source>
        <dbReference type="Pfam" id="PF00085"/>
    </source>
</evidence>
<dbReference type="RefSeq" id="WP_093049889.1">
    <property type="nucleotide sequence ID" value="NZ_FOGT01000005.1"/>
</dbReference>
<dbReference type="OrthoDB" id="32134at2"/>
<protein>
    <submittedName>
        <fullName evidence="2">Thioredoxin</fullName>
    </submittedName>
</protein>
<dbReference type="SUPFAM" id="SSF52833">
    <property type="entry name" value="Thioredoxin-like"/>
    <property type="match status" value="1"/>
</dbReference>
<proteinExistence type="predicted"/>
<feature type="domain" description="Thioredoxin" evidence="1">
    <location>
        <begin position="60"/>
        <end position="149"/>
    </location>
</feature>
<name>A0A1H9T7I6_9BACI</name>